<keyword evidence="1" id="KW-0175">Coiled coil</keyword>
<name>A0A1H4B7D9_XYLRU</name>
<dbReference type="EMBL" id="FNRF01000002">
    <property type="protein sequence ID" value="SEA43752.1"/>
    <property type="molecule type" value="Genomic_DNA"/>
</dbReference>
<organism evidence="2 3">
    <name type="scientific">Xylanibacter ruminicola</name>
    <name type="common">Prevotella ruminicola</name>
    <dbReference type="NCBI Taxonomy" id="839"/>
    <lineage>
        <taxon>Bacteria</taxon>
        <taxon>Pseudomonadati</taxon>
        <taxon>Bacteroidota</taxon>
        <taxon>Bacteroidia</taxon>
        <taxon>Bacteroidales</taxon>
        <taxon>Prevotellaceae</taxon>
        <taxon>Xylanibacter</taxon>
    </lineage>
</organism>
<feature type="coiled-coil region" evidence="1">
    <location>
        <begin position="67"/>
        <end position="94"/>
    </location>
</feature>
<proteinExistence type="predicted"/>
<sequence>MIEKIEFKVSTVKGGYEVKLDDQKLMYFNKLTLLKGLFVRVWMQRTDSLTISDIETMVNATLDGGLVRQLQSEIMQLKDERAVLKNEIRTLKRKIKELMY</sequence>
<dbReference type="RefSeq" id="WP_074760919.1">
    <property type="nucleotide sequence ID" value="NZ_FNRF01000002.1"/>
</dbReference>
<protein>
    <submittedName>
        <fullName evidence="2">Uncharacterized protein</fullName>
    </submittedName>
</protein>
<evidence type="ECO:0000313" key="3">
    <source>
        <dbReference type="Proteomes" id="UP000182257"/>
    </source>
</evidence>
<dbReference type="Proteomes" id="UP000182257">
    <property type="component" value="Unassembled WGS sequence"/>
</dbReference>
<evidence type="ECO:0000313" key="2">
    <source>
        <dbReference type="EMBL" id="SEA43752.1"/>
    </source>
</evidence>
<reference evidence="2 3" key="1">
    <citation type="submission" date="2016-10" db="EMBL/GenBank/DDBJ databases">
        <authorList>
            <person name="de Groot N.N."/>
        </authorList>
    </citation>
    <scope>NUCLEOTIDE SEQUENCE [LARGE SCALE GENOMIC DNA]</scope>
    <source>
        <strain evidence="2 3">D31d</strain>
    </source>
</reference>
<dbReference type="AlphaFoldDB" id="A0A1H4B7D9"/>
<gene>
    <name evidence="2" type="ORF">SAMN05216462_1542</name>
</gene>
<accession>A0A1H4B7D9</accession>
<evidence type="ECO:0000256" key="1">
    <source>
        <dbReference type="SAM" id="Coils"/>
    </source>
</evidence>